<keyword evidence="2 9" id="KW-0436">Ligase</keyword>
<keyword evidence="3 9" id="KW-0547">Nucleotide-binding</keyword>
<dbReference type="InParanoid" id="W2RS77"/>
<dbReference type="OrthoDB" id="337870at2759"/>
<dbReference type="InterPro" id="IPR036986">
    <property type="entry name" value="S4_RNA-bd_sf"/>
</dbReference>
<evidence type="ECO:0000313" key="14">
    <source>
        <dbReference type="Proteomes" id="UP000030752"/>
    </source>
</evidence>
<evidence type="ECO:0000256" key="1">
    <source>
        <dbReference type="ARBA" id="ARBA00013160"/>
    </source>
</evidence>
<dbReference type="NCBIfam" id="TIGR00234">
    <property type="entry name" value="tyrS"/>
    <property type="match status" value="1"/>
</dbReference>
<dbReference type="InterPro" id="IPR002305">
    <property type="entry name" value="aa-tRNA-synth_Ic"/>
</dbReference>
<dbReference type="Gene3D" id="1.10.240.10">
    <property type="entry name" value="Tyrosyl-Transfer RNA Synthetase"/>
    <property type="match status" value="1"/>
</dbReference>
<feature type="region of interest" description="Disordered" evidence="10">
    <location>
        <begin position="331"/>
        <end position="354"/>
    </location>
</feature>
<dbReference type="Pfam" id="PF00579">
    <property type="entry name" value="tRNA-synt_1b"/>
    <property type="match status" value="1"/>
</dbReference>
<comment type="similarity">
    <text evidence="9">Belongs to the class-I aminoacyl-tRNA synthetase family.</text>
</comment>
<evidence type="ECO:0000256" key="7">
    <source>
        <dbReference type="ARBA" id="ARBA00033323"/>
    </source>
</evidence>
<feature type="domain" description="Tyrosyl-tRNA synthetase C-terminal" evidence="12">
    <location>
        <begin position="357"/>
        <end position="468"/>
    </location>
</feature>
<evidence type="ECO:0000256" key="4">
    <source>
        <dbReference type="ARBA" id="ARBA00022840"/>
    </source>
</evidence>
<dbReference type="FunCoup" id="W2RS77">
    <property type="interactions" value="659"/>
</dbReference>
<reference evidence="13 14" key="1">
    <citation type="submission" date="2013-03" db="EMBL/GenBank/DDBJ databases">
        <title>The Genome Sequence of Phialophora europaea CBS 101466.</title>
        <authorList>
            <consortium name="The Broad Institute Genomics Platform"/>
            <person name="Cuomo C."/>
            <person name="de Hoog S."/>
            <person name="Gorbushina A."/>
            <person name="Walker B."/>
            <person name="Young S.K."/>
            <person name="Zeng Q."/>
            <person name="Gargeya S."/>
            <person name="Fitzgerald M."/>
            <person name="Haas B."/>
            <person name="Abouelleil A."/>
            <person name="Allen A.W."/>
            <person name="Alvarado L."/>
            <person name="Arachchi H.M."/>
            <person name="Berlin A.M."/>
            <person name="Chapman S.B."/>
            <person name="Gainer-Dewar J."/>
            <person name="Goldberg J."/>
            <person name="Griggs A."/>
            <person name="Gujja S."/>
            <person name="Hansen M."/>
            <person name="Howarth C."/>
            <person name="Imamovic A."/>
            <person name="Ireland A."/>
            <person name="Larimer J."/>
            <person name="McCowan C."/>
            <person name="Murphy C."/>
            <person name="Pearson M."/>
            <person name="Poon T.W."/>
            <person name="Priest M."/>
            <person name="Roberts A."/>
            <person name="Saif S."/>
            <person name="Shea T."/>
            <person name="Sisk P."/>
            <person name="Sykes S."/>
            <person name="Wortman J."/>
            <person name="Nusbaum C."/>
            <person name="Birren B."/>
        </authorList>
    </citation>
    <scope>NUCLEOTIDE SEQUENCE [LARGE SCALE GENOMIC DNA]</scope>
    <source>
        <strain evidence="13 14">CBS 101466</strain>
    </source>
</reference>
<dbReference type="InterPro" id="IPR024088">
    <property type="entry name" value="Tyr-tRNA-ligase_bac-type"/>
</dbReference>
<evidence type="ECO:0000256" key="5">
    <source>
        <dbReference type="ARBA" id="ARBA00022917"/>
    </source>
</evidence>
<dbReference type="STRING" id="1220924.W2RS77"/>
<organism evidence="13 14">
    <name type="scientific">Cyphellophora europaea (strain CBS 101466)</name>
    <name type="common">Phialophora europaea</name>
    <dbReference type="NCBI Taxonomy" id="1220924"/>
    <lineage>
        <taxon>Eukaryota</taxon>
        <taxon>Fungi</taxon>
        <taxon>Dikarya</taxon>
        <taxon>Ascomycota</taxon>
        <taxon>Pezizomycotina</taxon>
        <taxon>Eurotiomycetes</taxon>
        <taxon>Chaetothyriomycetidae</taxon>
        <taxon>Chaetothyriales</taxon>
        <taxon>Cyphellophoraceae</taxon>
        <taxon>Cyphellophora</taxon>
    </lineage>
</organism>
<keyword evidence="6 9" id="KW-0030">Aminoacyl-tRNA synthetase</keyword>
<dbReference type="GO" id="GO:0004831">
    <property type="term" value="F:tyrosine-tRNA ligase activity"/>
    <property type="evidence" value="ECO:0007669"/>
    <property type="project" value="UniProtKB-EC"/>
</dbReference>
<dbReference type="InterPro" id="IPR002307">
    <property type="entry name" value="Tyr-tRNA-ligase"/>
</dbReference>
<dbReference type="PRINTS" id="PR01040">
    <property type="entry name" value="TRNASYNTHTYR"/>
</dbReference>
<dbReference type="SUPFAM" id="SSF52374">
    <property type="entry name" value="Nucleotidylyl transferase"/>
    <property type="match status" value="1"/>
</dbReference>
<dbReference type="GeneID" id="19973969"/>
<dbReference type="EC" id="6.1.1.1" evidence="1 9"/>
<dbReference type="InterPro" id="IPR032005">
    <property type="entry name" value="TyrRSs_C"/>
</dbReference>
<protein>
    <recommendedName>
        <fullName evidence="1 9">Tyrosine--tRNA ligase</fullName>
        <ecNumber evidence="1 9">6.1.1.1</ecNumber>
    </recommendedName>
    <alternativeName>
        <fullName evidence="7 9">Tyrosyl-tRNA synthetase</fullName>
    </alternativeName>
</protein>
<accession>W2RS77</accession>
<dbReference type="PANTHER" id="PTHR11766">
    <property type="entry name" value="TYROSYL-TRNA SYNTHETASE"/>
    <property type="match status" value="1"/>
</dbReference>
<dbReference type="CDD" id="cd00805">
    <property type="entry name" value="TyrRS_core"/>
    <property type="match status" value="1"/>
</dbReference>
<keyword evidence="11" id="KW-0732">Signal</keyword>
<sequence length="523" mass="58782">MHVGHMVPFMALSWMYIHGYSATFLLGGATARIGDPEGRLTARQEVSRTTRNANVALMHTQLTRFGELMERYAERKGYKREWSWRRAMLNNATWHQKLSWSDLLRDMGQYVRLGPMLGRDSVKNRMEHGDGMSFAEFSYPLIQAWDWWHMFKTGVQVQIGGADQFGNILQGAEAVKATAKNNVEWLQKMDMELKSVQERAKVEVSEEPMGFTVPLLTTANGEKFGKSAGNAVWLDAGMTSVFELYAFWLKTADADVEKYLKLFTFLPLEEIGTIMSEHVKDESKRHAQHTLAFEFTTLVHGVDAANEASLQHHQLFKKDKTLSEILELTKKQSEGQQAPDGHPSTTKNAKPQGLEKYSTVQAELPRSVVMEKPLSHVLWSAELAASKSEAQRLINNKGAYIGAGSTGTSPMGDSLTYSAILDPGWNWWKKFIIDDNLLVLRTGKWRVKIINIVSDEDFKAKGLSCPGFGQEDSLGDGTDGLRDADGVSNESKRRPGRDKGSRSPYAVDSRFQRGWQDGSRARH</sequence>
<dbReference type="Proteomes" id="UP000030752">
    <property type="component" value="Unassembled WGS sequence"/>
</dbReference>
<dbReference type="eggNOG" id="KOG2623">
    <property type="taxonomic scope" value="Eukaryota"/>
</dbReference>
<evidence type="ECO:0000256" key="9">
    <source>
        <dbReference type="RuleBase" id="RU361234"/>
    </source>
</evidence>
<proteinExistence type="inferred from homology"/>
<keyword evidence="5 9" id="KW-0648">Protein biosynthesis</keyword>
<dbReference type="GO" id="GO:0005524">
    <property type="term" value="F:ATP binding"/>
    <property type="evidence" value="ECO:0007669"/>
    <property type="project" value="UniProtKB-KW"/>
</dbReference>
<evidence type="ECO:0000256" key="6">
    <source>
        <dbReference type="ARBA" id="ARBA00023146"/>
    </source>
</evidence>
<evidence type="ECO:0000256" key="3">
    <source>
        <dbReference type="ARBA" id="ARBA00022741"/>
    </source>
</evidence>
<keyword evidence="14" id="KW-1185">Reference proteome</keyword>
<dbReference type="GO" id="GO:0003723">
    <property type="term" value="F:RNA binding"/>
    <property type="evidence" value="ECO:0007669"/>
    <property type="project" value="InterPro"/>
</dbReference>
<evidence type="ECO:0000256" key="11">
    <source>
        <dbReference type="SAM" id="SignalP"/>
    </source>
</evidence>
<keyword evidence="4 9" id="KW-0067">ATP-binding</keyword>
<evidence type="ECO:0000256" key="8">
    <source>
        <dbReference type="ARBA" id="ARBA00048248"/>
    </source>
</evidence>
<evidence type="ECO:0000256" key="10">
    <source>
        <dbReference type="SAM" id="MobiDB-lite"/>
    </source>
</evidence>
<dbReference type="Gene3D" id="3.40.50.620">
    <property type="entry name" value="HUPs"/>
    <property type="match status" value="1"/>
</dbReference>
<dbReference type="GO" id="GO:0005739">
    <property type="term" value="C:mitochondrion"/>
    <property type="evidence" value="ECO:0007669"/>
    <property type="project" value="TreeGrafter"/>
</dbReference>
<dbReference type="Gene3D" id="3.10.290.10">
    <property type="entry name" value="RNA-binding S4 domain"/>
    <property type="match status" value="1"/>
</dbReference>
<evidence type="ECO:0000259" key="12">
    <source>
        <dbReference type="Pfam" id="PF16714"/>
    </source>
</evidence>
<evidence type="ECO:0000256" key="2">
    <source>
        <dbReference type="ARBA" id="ARBA00022598"/>
    </source>
</evidence>
<dbReference type="PANTHER" id="PTHR11766:SF0">
    <property type="entry name" value="TYROSINE--TRNA LIGASE, MITOCHONDRIAL"/>
    <property type="match status" value="1"/>
</dbReference>
<feature type="region of interest" description="Disordered" evidence="10">
    <location>
        <begin position="469"/>
        <end position="523"/>
    </location>
</feature>
<name>W2RS77_CYPE1</name>
<dbReference type="EMBL" id="KB822722">
    <property type="protein sequence ID" value="ETN38593.1"/>
    <property type="molecule type" value="Genomic_DNA"/>
</dbReference>
<evidence type="ECO:0000313" key="13">
    <source>
        <dbReference type="EMBL" id="ETN38593.1"/>
    </source>
</evidence>
<comment type="catalytic activity">
    <reaction evidence="8 9">
        <text>tRNA(Tyr) + L-tyrosine + ATP = L-tyrosyl-tRNA(Tyr) + AMP + diphosphate + H(+)</text>
        <dbReference type="Rhea" id="RHEA:10220"/>
        <dbReference type="Rhea" id="RHEA-COMP:9706"/>
        <dbReference type="Rhea" id="RHEA-COMP:9707"/>
        <dbReference type="ChEBI" id="CHEBI:15378"/>
        <dbReference type="ChEBI" id="CHEBI:30616"/>
        <dbReference type="ChEBI" id="CHEBI:33019"/>
        <dbReference type="ChEBI" id="CHEBI:58315"/>
        <dbReference type="ChEBI" id="CHEBI:78442"/>
        <dbReference type="ChEBI" id="CHEBI:78536"/>
        <dbReference type="ChEBI" id="CHEBI:456215"/>
        <dbReference type="EC" id="6.1.1.1"/>
    </reaction>
</comment>
<gene>
    <name evidence="13" type="ORF">HMPREF1541_06630</name>
</gene>
<dbReference type="Pfam" id="PF16714">
    <property type="entry name" value="TyrRSs_C"/>
    <property type="match status" value="1"/>
</dbReference>
<dbReference type="GO" id="GO:0006437">
    <property type="term" value="P:tyrosyl-tRNA aminoacylation"/>
    <property type="evidence" value="ECO:0007669"/>
    <property type="project" value="InterPro"/>
</dbReference>
<feature type="signal peptide" evidence="11">
    <location>
        <begin position="1"/>
        <end position="22"/>
    </location>
</feature>
<dbReference type="InterPro" id="IPR014729">
    <property type="entry name" value="Rossmann-like_a/b/a_fold"/>
</dbReference>
<dbReference type="GO" id="GO:0005829">
    <property type="term" value="C:cytosol"/>
    <property type="evidence" value="ECO:0007669"/>
    <property type="project" value="TreeGrafter"/>
</dbReference>
<dbReference type="VEuPathDB" id="FungiDB:HMPREF1541_06630"/>
<feature type="chain" id="PRO_5004824495" description="Tyrosine--tRNA ligase" evidence="11">
    <location>
        <begin position="23"/>
        <end position="523"/>
    </location>
</feature>
<dbReference type="RefSeq" id="XP_008719182.1">
    <property type="nucleotide sequence ID" value="XM_008720960.1"/>
</dbReference>
<dbReference type="HOGENOM" id="CLU_024003_4_0_1"/>
<feature type="compositionally biased region" description="Basic and acidic residues" evidence="10">
    <location>
        <begin position="479"/>
        <end position="501"/>
    </location>
</feature>
<dbReference type="FunFam" id="1.10.240.10:FF:000001">
    <property type="entry name" value="Tyrosine--tRNA ligase"/>
    <property type="match status" value="1"/>
</dbReference>
<dbReference type="AlphaFoldDB" id="W2RS77"/>